<dbReference type="Gene3D" id="3.40.50.2300">
    <property type="match status" value="1"/>
</dbReference>
<keyword evidence="7" id="KW-0547">Nucleotide-binding</keyword>
<dbReference type="PRINTS" id="PR00344">
    <property type="entry name" value="BCTRLSENSOR"/>
</dbReference>
<keyword evidence="10" id="KW-1133">Transmembrane helix</keyword>
<dbReference type="Gene3D" id="1.10.287.130">
    <property type="match status" value="1"/>
</dbReference>
<evidence type="ECO:0000256" key="4">
    <source>
        <dbReference type="ARBA" id="ARBA00022553"/>
    </source>
</evidence>
<keyword evidence="9" id="KW-0067">ATP-binding</keyword>
<dbReference type="InterPro" id="IPR011006">
    <property type="entry name" value="CheY-like_superfamily"/>
</dbReference>
<organism evidence="16 17">
    <name type="scientific">BD1-7 clade bacterium</name>
    <dbReference type="NCBI Taxonomy" id="2029982"/>
    <lineage>
        <taxon>Bacteria</taxon>
        <taxon>Pseudomonadati</taxon>
        <taxon>Pseudomonadota</taxon>
        <taxon>Gammaproteobacteria</taxon>
        <taxon>Cellvibrionales</taxon>
        <taxon>Spongiibacteraceae</taxon>
        <taxon>BD1-7 clade</taxon>
    </lineage>
</organism>
<keyword evidence="4 13" id="KW-0597">Phosphoprotein</keyword>
<dbReference type="InterPro" id="IPR005467">
    <property type="entry name" value="His_kinase_dom"/>
</dbReference>
<evidence type="ECO:0000313" key="17">
    <source>
        <dbReference type="Proteomes" id="UP000441399"/>
    </source>
</evidence>
<keyword evidence="17" id="KW-1185">Reference proteome</keyword>
<dbReference type="GO" id="GO:0016020">
    <property type="term" value="C:membrane"/>
    <property type="evidence" value="ECO:0007669"/>
    <property type="project" value="UniProtKB-SubCell"/>
</dbReference>
<dbReference type="EC" id="2.7.13.3" evidence="3"/>
<sequence>MKTALSAEQVAMARRRRDISMKPPVDDLFDVSVIPTVIGAIANTRGSEFFYSITNQLAQAIGSDITFIGRIRGSTVTTLSAYRKHTRMENFHYDVANGPCEKVTDQIESEVCTYTRNVAEIFPSDDFLIDHGIEGYIGMPLYASDGSVLGLITALYQNPIDDPEKKTAIFQVFAGRIAAEIENTEKEAALQQLNNCLRASLTELNEYKGKLEEKVDQRTQELYQAKLHAEAQFQAQNAFLATLAHEIRTPMNGILGMATLLKDADFDATQQMYLDTIQRSGDTLINMVNDILDFTKSDSDRLHFEKAEFHLEDFLKSATAPFYAGTDDQLEMIVNISPGLPVCVVGDQTRLYQVLNNLIGNAFKFTEKGTITLDVSSAGFKDKNVVLQFSVSDTGIGIPDDKQRDIFEPFVQAEDSTTRKYGGTGLGLAICKKVVERAGGKLTLESTPGKGSTFCFTMPFEVGEIQREPSYKMPYIPLVDGDKQTAKVLLVDDNPVNVIVAVGLMNKLGISPDVAHNGQEAIDKVCTLQASYDLVLMDCEMPGIDGFQATEVIRKWESDEGKHPVDILAFTANKSQKDQKRYELAGMNGAMSKPVNVDELSQRLQAI</sequence>
<evidence type="ECO:0000259" key="14">
    <source>
        <dbReference type="PROSITE" id="PS50109"/>
    </source>
</evidence>
<evidence type="ECO:0000256" key="13">
    <source>
        <dbReference type="PROSITE-ProRule" id="PRU00169"/>
    </source>
</evidence>
<dbReference type="SMART" id="SM00448">
    <property type="entry name" value="REC"/>
    <property type="match status" value="1"/>
</dbReference>
<evidence type="ECO:0000256" key="12">
    <source>
        <dbReference type="ARBA" id="ARBA00023136"/>
    </source>
</evidence>
<comment type="subcellular location">
    <subcellularLocation>
        <location evidence="2">Membrane</location>
    </subcellularLocation>
</comment>
<dbReference type="InterPro" id="IPR003594">
    <property type="entry name" value="HATPase_dom"/>
</dbReference>
<keyword evidence="6" id="KW-0812">Transmembrane</keyword>
<evidence type="ECO:0000256" key="9">
    <source>
        <dbReference type="ARBA" id="ARBA00022840"/>
    </source>
</evidence>
<dbReference type="CDD" id="cd16922">
    <property type="entry name" value="HATPase_EvgS-ArcB-TorS-like"/>
    <property type="match status" value="1"/>
</dbReference>
<evidence type="ECO:0000256" key="5">
    <source>
        <dbReference type="ARBA" id="ARBA00022679"/>
    </source>
</evidence>
<evidence type="ECO:0000256" key="3">
    <source>
        <dbReference type="ARBA" id="ARBA00012438"/>
    </source>
</evidence>
<dbReference type="Gene3D" id="3.30.450.40">
    <property type="match status" value="1"/>
</dbReference>
<evidence type="ECO:0000256" key="10">
    <source>
        <dbReference type="ARBA" id="ARBA00022989"/>
    </source>
</evidence>
<dbReference type="SUPFAM" id="SSF55874">
    <property type="entry name" value="ATPase domain of HSP90 chaperone/DNA topoisomerase II/histidine kinase"/>
    <property type="match status" value="1"/>
</dbReference>
<dbReference type="PANTHER" id="PTHR45339">
    <property type="entry name" value="HYBRID SIGNAL TRANSDUCTION HISTIDINE KINASE J"/>
    <property type="match status" value="1"/>
</dbReference>
<evidence type="ECO:0000256" key="11">
    <source>
        <dbReference type="ARBA" id="ARBA00023012"/>
    </source>
</evidence>
<dbReference type="FunFam" id="3.30.565.10:FF:000010">
    <property type="entry name" value="Sensor histidine kinase RcsC"/>
    <property type="match status" value="1"/>
</dbReference>
<evidence type="ECO:0000256" key="2">
    <source>
        <dbReference type="ARBA" id="ARBA00004370"/>
    </source>
</evidence>
<protein>
    <recommendedName>
        <fullName evidence="3">histidine kinase</fullName>
        <ecNumber evidence="3">2.7.13.3</ecNumber>
    </recommendedName>
</protein>
<feature type="modified residue" description="4-aspartylphosphate" evidence="13">
    <location>
        <position position="538"/>
    </location>
</feature>
<dbReference type="PANTHER" id="PTHR45339:SF1">
    <property type="entry name" value="HYBRID SIGNAL TRANSDUCTION HISTIDINE KINASE J"/>
    <property type="match status" value="1"/>
</dbReference>
<name>A0A5S9NN48_9GAMM</name>
<dbReference type="InterPro" id="IPR029016">
    <property type="entry name" value="GAF-like_dom_sf"/>
</dbReference>
<keyword evidence="11" id="KW-0902">Two-component regulatory system</keyword>
<dbReference type="InterPro" id="IPR003661">
    <property type="entry name" value="HisK_dim/P_dom"/>
</dbReference>
<dbReference type="InterPro" id="IPR001789">
    <property type="entry name" value="Sig_transdc_resp-reg_receiver"/>
</dbReference>
<dbReference type="PROSITE" id="PS50109">
    <property type="entry name" value="HIS_KIN"/>
    <property type="match status" value="1"/>
</dbReference>
<keyword evidence="8 16" id="KW-0418">Kinase</keyword>
<dbReference type="Pfam" id="PF00512">
    <property type="entry name" value="HisKA"/>
    <property type="match status" value="1"/>
</dbReference>
<dbReference type="SUPFAM" id="SSF47384">
    <property type="entry name" value="Homodimeric domain of signal transducing histidine kinase"/>
    <property type="match status" value="1"/>
</dbReference>
<dbReference type="PROSITE" id="PS50110">
    <property type="entry name" value="RESPONSE_REGULATORY"/>
    <property type="match status" value="1"/>
</dbReference>
<keyword evidence="5 16" id="KW-0808">Transferase</keyword>
<dbReference type="Proteomes" id="UP000441399">
    <property type="component" value="Unassembled WGS sequence"/>
</dbReference>
<gene>
    <name evidence="16" type="primary">luxQ_4</name>
    <name evidence="16" type="ORF">OPDIPICF_03708</name>
</gene>
<dbReference type="CDD" id="cd17546">
    <property type="entry name" value="REC_hyHK_CKI1_RcsC-like"/>
    <property type="match status" value="1"/>
</dbReference>
<dbReference type="Gene3D" id="3.30.565.10">
    <property type="entry name" value="Histidine kinase-like ATPase, C-terminal domain"/>
    <property type="match status" value="1"/>
</dbReference>
<feature type="domain" description="Histidine kinase" evidence="14">
    <location>
        <begin position="242"/>
        <end position="462"/>
    </location>
</feature>
<dbReference type="SMART" id="SM00387">
    <property type="entry name" value="HATPase_c"/>
    <property type="match status" value="1"/>
</dbReference>
<evidence type="ECO:0000313" key="16">
    <source>
        <dbReference type="EMBL" id="CAA0091753.1"/>
    </source>
</evidence>
<evidence type="ECO:0000256" key="6">
    <source>
        <dbReference type="ARBA" id="ARBA00022692"/>
    </source>
</evidence>
<dbReference type="Pfam" id="PF02518">
    <property type="entry name" value="HATPase_c"/>
    <property type="match status" value="1"/>
</dbReference>
<evidence type="ECO:0000256" key="8">
    <source>
        <dbReference type="ARBA" id="ARBA00022777"/>
    </source>
</evidence>
<dbReference type="FunFam" id="1.10.287.130:FF:000004">
    <property type="entry name" value="Ethylene receptor 1"/>
    <property type="match status" value="1"/>
</dbReference>
<dbReference type="GO" id="GO:0000155">
    <property type="term" value="F:phosphorelay sensor kinase activity"/>
    <property type="evidence" value="ECO:0007669"/>
    <property type="project" value="InterPro"/>
</dbReference>
<dbReference type="GO" id="GO:0005524">
    <property type="term" value="F:ATP binding"/>
    <property type="evidence" value="ECO:0007669"/>
    <property type="project" value="UniProtKB-KW"/>
</dbReference>
<dbReference type="AlphaFoldDB" id="A0A5S9NN48"/>
<evidence type="ECO:0000256" key="7">
    <source>
        <dbReference type="ARBA" id="ARBA00022741"/>
    </source>
</evidence>
<dbReference type="SMART" id="SM00065">
    <property type="entry name" value="GAF"/>
    <property type="match status" value="1"/>
</dbReference>
<dbReference type="SUPFAM" id="SSF52172">
    <property type="entry name" value="CheY-like"/>
    <property type="match status" value="1"/>
</dbReference>
<proteinExistence type="predicted"/>
<dbReference type="OrthoDB" id="6187449at2"/>
<dbReference type="InterPro" id="IPR036890">
    <property type="entry name" value="HATPase_C_sf"/>
</dbReference>
<dbReference type="InterPro" id="IPR036097">
    <property type="entry name" value="HisK_dim/P_sf"/>
</dbReference>
<dbReference type="CDD" id="cd00082">
    <property type="entry name" value="HisKA"/>
    <property type="match status" value="1"/>
</dbReference>
<dbReference type="EMBL" id="CACSIO010000002">
    <property type="protein sequence ID" value="CAA0091753.1"/>
    <property type="molecule type" value="Genomic_DNA"/>
</dbReference>
<evidence type="ECO:0000259" key="15">
    <source>
        <dbReference type="PROSITE" id="PS50110"/>
    </source>
</evidence>
<feature type="domain" description="Response regulatory" evidence="15">
    <location>
        <begin position="487"/>
        <end position="607"/>
    </location>
</feature>
<dbReference type="InterPro" id="IPR003018">
    <property type="entry name" value="GAF"/>
</dbReference>
<dbReference type="SMART" id="SM00388">
    <property type="entry name" value="HisKA"/>
    <property type="match status" value="1"/>
</dbReference>
<dbReference type="SUPFAM" id="SSF55781">
    <property type="entry name" value="GAF domain-like"/>
    <property type="match status" value="1"/>
</dbReference>
<keyword evidence="12" id="KW-0472">Membrane</keyword>
<dbReference type="InterPro" id="IPR004358">
    <property type="entry name" value="Sig_transdc_His_kin-like_C"/>
</dbReference>
<reference evidence="16 17" key="1">
    <citation type="submission" date="2019-11" db="EMBL/GenBank/DDBJ databases">
        <authorList>
            <person name="Holert J."/>
        </authorList>
    </citation>
    <scope>NUCLEOTIDE SEQUENCE [LARGE SCALE GENOMIC DNA]</scope>
    <source>
        <strain evidence="16">SB11_3</strain>
    </source>
</reference>
<evidence type="ECO:0000256" key="1">
    <source>
        <dbReference type="ARBA" id="ARBA00000085"/>
    </source>
</evidence>
<accession>A0A5S9NN48</accession>
<comment type="catalytic activity">
    <reaction evidence="1">
        <text>ATP + protein L-histidine = ADP + protein N-phospho-L-histidine.</text>
        <dbReference type="EC" id="2.7.13.3"/>
    </reaction>
</comment>
<dbReference type="Pfam" id="PF00072">
    <property type="entry name" value="Response_reg"/>
    <property type="match status" value="1"/>
</dbReference>